<dbReference type="EMBL" id="SJPP01000001">
    <property type="protein sequence ID" value="TWU12516.1"/>
    <property type="molecule type" value="Genomic_DNA"/>
</dbReference>
<dbReference type="AlphaFoldDB" id="A0A5C6BMK1"/>
<name>A0A5C6BMK1_9PLAN</name>
<dbReference type="RefSeq" id="WP_231962987.1">
    <property type="nucleotide sequence ID" value="NZ_SJPP01000001.1"/>
</dbReference>
<protein>
    <recommendedName>
        <fullName evidence="3">Lipoprotein</fullName>
    </recommendedName>
</protein>
<proteinExistence type="predicted"/>
<evidence type="ECO:0000313" key="2">
    <source>
        <dbReference type="Proteomes" id="UP000320735"/>
    </source>
</evidence>
<dbReference type="Proteomes" id="UP000320735">
    <property type="component" value="Unassembled WGS sequence"/>
</dbReference>
<accession>A0A5C6BMK1</accession>
<sequence length="232" mass="26404">MRIDNNHTKQDQPRRQMLKLLLCSMLLASTCTGCKAVVLLGYLIGGPPSIEPPFDIQTKTSLKKDEKRIAVVCYAPKELKFDTEDVDDELAQHVAMRLNSHGMKVIAPAAVQNWLDQNDDWDSPAEVGHALEADWVVYIDMQEYTLWEEGSMELYRGRTTAMVKVFDMNDGNGEEIFTKEIVSVYPIRAPKPAHEIKRDRFKALYLSRLSEEIGQLFYEHYAGDEIAHGVVD</sequence>
<gene>
    <name evidence="1" type="ORF">CA54_13400</name>
</gene>
<reference evidence="1 2" key="1">
    <citation type="submission" date="2019-02" db="EMBL/GenBank/DDBJ databases">
        <title>Deep-cultivation of Planctomycetes and their phenomic and genomic characterization uncovers novel biology.</title>
        <authorList>
            <person name="Wiegand S."/>
            <person name="Jogler M."/>
            <person name="Boedeker C."/>
            <person name="Pinto D."/>
            <person name="Vollmers J."/>
            <person name="Rivas-Marin E."/>
            <person name="Kohn T."/>
            <person name="Peeters S.H."/>
            <person name="Heuer A."/>
            <person name="Rast P."/>
            <person name="Oberbeckmann S."/>
            <person name="Bunk B."/>
            <person name="Jeske O."/>
            <person name="Meyerdierks A."/>
            <person name="Storesund J.E."/>
            <person name="Kallscheuer N."/>
            <person name="Luecker S."/>
            <person name="Lage O.M."/>
            <person name="Pohl T."/>
            <person name="Merkel B.J."/>
            <person name="Hornburger P."/>
            <person name="Mueller R.-W."/>
            <person name="Bruemmer F."/>
            <person name="Labrenz M."/>
            <person name="Spormann A.M."/>
            <person name="Op Den Camp H."/>
            <person name="Overmann J."/>
            <person name="Amann R."/>
            <person name="Jetten M.S.M."/>
            <person name="Mascher T."/>
            <person name="Medema M.H."/>
            <person name="Devos D.P."/>
            <person name="Kaster A.-K."/>
            <person name="Ovreas L."/>
            <person name="Rohde M."/>
            <person name="Galperin M.Y."/>
            <person name="Jogler C."/>
        </authorList>
    </citation>
    <scope>NUCLEOTIDE SEQUENCE [LARGE SCALE GENOMIC DNA]</scope>
    <source>
        <strain evidence="1 2">CA54</strain>
    </source>
</reference>
<organism evidence="1 2">
    <name type="scientific">Symmachiella macrocystis</name>
    <dbReference type="NCBI Taxonomy" id="2527985"/>
    <lineage>
        <taxon>Bacteria</taxon>
        <taxon>Pseudomonadati</taxon>
        <taxon>Planctomycetota</taxon>
        <taxon>Planctomycetia</taxon>
        <taxon>Planctomycetales</taxon>
        <taxon>Planctomycetaceae</taxon>
        <taxon>Symmachiella</taxon>
    </lineage>
</organism>
<comment type="caution">
    <text evidence="1">The sequence shown here is derived from an EMBL/GenBank/DDBJ whole genome shotgun (WGS) entry which is preliminary data.</text>
</comment>
<evidence type="ECO:0008006" key="3">
    <source>
        <dbReference type="Google" id="ProtNLM"/>
    </source>
</evidence>
<keyword evidence="2" id="KW-1185">Reference proteome</keyword>
<evidence type="ECO:0000313" key="1">
    <source>
        <dbReference type="EMBL" id="TWU12516.1"/>
    </source>
</evidence>